<comment type="caution">
    <text evidence="1">The sequence shown here is derived from an EMBL/GenBank/DDBJ whole genome shotgun (WGS) entry which is preliminary data.</text>
</comment>
<dbReference type="RefSeq" id="WP_188783941.1">
    <property type="nucleotide sequence ID" value="NZ_BMNI01000004.1"/>
</dbReference>
<organism evidence="1 2">
    <name type="scientific">Nocardioides phosphati</name>
    <dbReference type="NCBI Taxonomy" id="1867775"/>
    <lineage>
        <taxon>Bacteria</taxon>
        <taxon>Bacillati</taxon>
        <taxon>Actinomycetota</taxon>
        <taxon>Actinomycetes</taxon>
        <taxon>Propionibacteriales</taxon>
        <taxon>Nocardioidaceae</taxon>
        <taxon>Nocardioides</taxon>
    </lineage>
</organism>
<sequence length="113" mass="11628">MGKATTTAKVLGAGAKLAVKYGPQAKIAWDNGGKQAGAAAAKRAKSVTARRKAMKQAATVKDGSILKVAPGGTTAYVVFTGNQPIATYPPSNLPFEVLLAHADLARRVRAPRA</sequence>
<name>A0ABQ2NBJ1_9ACTN</name>
<evidence type="ECO:0000313" key="1">
    <source>
        <dbReference type="EMBL" id="GGO89992.1"/>
    </source>
</evidence>
<dbReference type="EMBL" id="BMNI01000004">
    <property type="protein sequence ID" value="GGO89992.1"/>
    <property type="molecule type" value="Genomic_DNA"/>
</dbReference>
<dbReference type="Proteomes" id="UP000655410">
    <property type="component" value="Unassembled WGS sequence"/>
</dbReference>
<protein>
    <recommendedName>
        <fullName evidence="3">HK97 gp10 family phage protein</fullName>
    </recommendedName>
</protein>
<gene>
    <name evidence="1" type="ORF">GCM10011584_20770</name>
</gene>
<proteinExistence type="predicted"/>
<evidence type="ECO:0008006" key="3">
    <source>
        <dbReference type="Google" id="ProtNLM"/>
    </source>
</evidence>
<accession>A0ABQ2NBJ1</accession>
<keyword evidence="2" id="KW-1185">Reference proteome</keyword>
<evidence type="ECO:0000313" key="2">
    <source>
        <dbReference type="Proteomes" id="UP000655410"/>
    </source>
</evidence>
<reference evidence="2" key="1">
    <citation type="journal article" date="2019" name="Int. J. Syst. Evol. Microbiol.">
        <title>The Global Catalogue of Microorganisms (GCM) 10K type strain sequencing project: providing services to taxonomists for standard genome sequencing and annotation.</title>
        <authorList>
            <consortium name="The Broad Institute Genomics Platform"/>
            <consortium name="The Broad Institute Genome Sequencing Center for Infectious Disease"/>
            <person name="Wu L."/>
            <person name="Ma J."/>
        </authorList>
    </citation>
    <scope>NUCLEOTIDE SEQUENCE [LARGE SCALE GENOMIC DNA]</scope>
    <source>
        <strain evidence="2">CGMCC 4.7371</strain>
    </source>
</reference>